<dbReference type="SUPFAM" id="SSF52540">
    <property type="entry name" value="P-loop containing nucleoside triphosphate hydrolases"/>
    <property type="match status" value="1"/>
</dbReference>
<dbReference type="Proteomes" id="UP000028782">
    <property type="component" value="Chromosome"/>
</dbReference>
<dbReference type="PANTHER" id="PTHR32114">
    <property type="entry name" value="ABC TRANSPORTER ABCH.3"/>
    <property type="match status" value="1"/>
</dbReference>
<dbReference type="EMBL" id="CP006704">
    <property type="protein sequence ID" value="AIJ49044.1"/>
    <property type="molecule type" value="Genomic_DNA"/>
</dbReference>
<keyword evidence="1" id="KW-0175">Coiled coil</keyword>
<dbReference type="GO" id="GO:0016887">
    <property type="term" value="F:ATP hydrolysis activity"/>
    <property type="evidence" value="ECO:0007669"/>
    <property type="project" value="InterPro"/>
</dbReference>
<dbReference type="KEGG" id="ctes:O987_24855"/>
<dbReference type="GO" id="GO:0006302">
    <property type="term" value="P:double-strand break repair"/>
    <property type="evidence" value="ECO:0007669"/>
    <property type="project" value="InterPro"/>
</dbReference>
<feature type="coiled-coil region" evidence="1">
    <location>
        <begin position="218"/>
        <end position="272"/>
    </location>
</feature>
<dbReference type="Gene3D" id="3.40.50.300">
    <property type="entry name" value="P-loop containing nucleotide triphosphate hydrolases"/>
    <property type="match status" value="2"/>
</dbReference>
<gene>
    <name evidence="4" type="ORF">O987_24855</name>
</gene>
<protein>
    <submittedName>
        <fullName evidence="4">Chromosome segregation protein SMC</fullName>
    </submittedName>
</protein>
<accession>A0A076PQI3</accession>
<proteinExistence type="predicted"/>
<evidence type="ECO:0000313" key="5">
    <source>
        <dbReference type="Proteomes" id="UP000028782"/>
    </source>
</evidence>
<feature type="region of interest" description="Disordered" evidence="2">
    <location>
        <begin position="660"/>
        <end position="711"/>
    </location>
</feature>
<dbReference type="InterPro" id="IPR027417">
    <property type="entry name" value="P-loop_NTPase"/>
</dbReference>
<dbReference type="HOGENOM" id="CLU_004785_1_0_4"/>
<sequence>MRILKLRLKNLNSLKGEWQVDFTAEPFAGNSLFAITGPTGAGKSTLLDAICLALYHQTPRLATISAGSNDLMTRHQADCLAEVEFEVKGAVYRAFWSQRRARDKASGALQAPKVELARVADGHILSSQSADKLRQMAQITGLDFARFTKSMLLAQGGFAAFLQASANERAELLEELTGTDIYSQISQTVFERARDARQLLSTTQAQADGMQLLPEEERTQLQAEAAQLQSALSDLQQSHQHLHSLQRWQEQTAQARVQAEQAQLQVQQARQALHAAAPDLQRLQAHGPAQAIAALHQRWQQMQSASEAAQSQLSDLQDRLTQTRGTQWHLHHQASALAAQSHQKAELLAHDLQAQQTDLIEWQQQHATHAQLGEQLSGWREQLEQRQQHQQQLQSAQAELQDTQNQAQALQQQSSAQATVVQQAQTALQQAQSAAEQANAAQQTLLAPHGGSLAQLRARWQAAQQQMQLILQLQQQASQRNAMHQQEQQLDADLQECNQRMQQQAADLVSLRSRYKAQNEKVSDKEQLLAQERRIQNLEAHRRTLQPGEACPLCGSHEHPAITAYAALDISATEAALQTARAELESLKEQGSQRKADHAASESQHSSLQKQLAATTAHIQQWQAQWSTLRQACAPMLADDAWMHAEALAQIQQQGSQQAASLQQALSDTEAGERRAQQARDAAHAAAQSLQGAEHQQERVQQAQQGNAAQQQRLSDAVQALQASASALNTELQAAMSQAGWEVPDAVHSQAWLQARQQDWQQWQLRSTQLQALAQQLVLQQRQVEQAAQDARHWQQGAAQLPTDSPADLLAVDAQVPAPAMPANLVECAALLERTVQQLASLQGQSQQASGHLTQLQQSSAQAQAAWDTALKASPFADAAAFAQALLPADEWQRLTERSDQLQQALQRNQTLLAEATQHHARLQAQALTAETPETITAQLQALEAERGNLTERLGAQRARLADDEKRRTGQQALLLQIAALEQDNDLWQRLNSLIGSKEGDKLRKFAQGLTLDHLLLLANRHLERLHGRYLLQRKPTGELELDIVDGWQGDVARDTRTLSGGEAFLVSLALALALSDLVSSKTSIDSLFLDEGFGTLDGDTLEIALAALDALNASGKMIGVISHVEALKERIPAQIRVEKAAGIGYSRLLI</sequence>
<feature type="compositionally biased region" description="Low complexity" evidence="2">
    <location>
        <begin position="684"/>
        <end position="711"/>
    </location>
</feature>
<feature type="region of interest" description="Disordered" evidence="2">
    <location>
        <begin position="586"/>
        <end position="609"/>
    </location>
</feature>
<feature type="compositionally biased region" description="Basic and acidic residues" evidence="2">
    <location>
        <begin position="671"/>
        <end position="683"/>
    </location>
</feature>
<dbReference type="Pfam" id="PF13476">
    <property type="entry name" value="AAA_23"/>
    <property type="match status" value="1"/>
</dbReference>
<feature type="domain" description="Rad50/SbcC-type AAA" evidence="3">
    <location>
        <begin position="5"/>
        <end position="237"/>
    </location>
</feature>
<reference evidence="4 5" key="1">
    <citation type="journal article" date="2014" name="Genome Announc.">
        <title>Complete Genome Sequence of Polychlorinated Biphenyl Degrader Comamonas testosteroni TK102 (NBRC 109938).</title>
        <authorList>
            <person name="Fukuda K."/>
            <person name="Hosoyama A."/>
            <person name="Tsuchikane K."/>
            <person name="Ohji S."/>
            <person name="Yamazoe A."/>
            <person name="Fujita N."/>
            <person name="Shintani M."/>
            <person name="Kimbara K."/>
        </authorList>
    </citation>
    <scope>NUCLEOTIDE SEQUENCE [LARGE SCALE GENOMIC DNA]</scope>
    <source>
        <strain evidence="4">TK102</strain>
    </source>
</reference>
<evidence type="ECO:0000256" key="2">
    <source>
        <dbReference type="SAM" id="MobiDB-lite"/>
    </source>
</evidence>
<feature type="coiled-coil region" evidence="1">
    <location>
        <begin position="379"/>
        <end position="444"/>
    </location>
</feature>
<organism evidence="4 5">
    <name type="scientific">Comamonas testosteroni TK102</name>
    <dbReference type="NCBI Taxonomy" id="1392005"/>
    <lineage>
        <taxon>Bacteria</taxon>
        <taxon>Pseudomonadati</taxon>
        <taxon>Pseudomonadota</taxon>
        <taxon>Betaproteobacteria</taxon>
        <taxon>Burkholderiales</taxon>
        <taxon>Comamonadaceae</taxon>
        <taxon>Comamonas</taxon>
    </lineage>
</organism>
<dbReference type="RefSeq" id="WP_043375209.1">
    <property type="nucleotide sequence ID" value="NZ_CP006704.1"/>
</dbReference>
<dbReference type="InterPro" id="IPR038729">
    <property type="entry name" value="Rad50/SbcC_AAA"/>
</dbReference>
<evidence type="ECO:0000259" key="3">
    <source>
        <dbReference type="Pfam" id="PF13476"/>
    </source>
</evidence>
<dbReference type="AlphaFoldDB" id="A0A076PQI3"/>
<feature type="compositionally biased region" description="Basic and acidic residues" evidence="2">
    <location>
        <begin position="586"/>
        <end position="600"/>
    </location>
</feature>
<dbReference type="PANTHER" id="PTHR32114:SF2">
    <property type="entry name" value="ABC TRANSPORTER ABCH.3"/>
    <property type="match status" value="1"/>
</dbReference>
<evidence type="ECO:0000256" key="1">
    <source>
        <dbReference type="SAM" id="Coils"/>
    </source>
</evidence>
<feature type="coiled-coil region" evidence="1">
    <location>
        <begin position="487"/>
        <end position="514"/>
    </location>
</feature>
<evidence type="ECO:0000313" key="4">
    <source>
        <dbReference type="EMBL" id="AIJ49044.1"/>
    </source>
</evidence>
<name>A0A076PQI3_COMTE</name>
<dbReference type="Pfam" id="PF13558">
    <property type="entry name" value="SbcC_Walker_B"/>
    <property type="match status" value="1"/>
</dbReference>